<evidence type="ECO:0000313" key="5">
    <source>
        <dbReference type="Proteomes" id="UP000282574"/>
    </source>
</evidence>
<keyword evidence="4" id="KW-0378">Hydrolase</keyword>
<dbReference type="RefSeq" id="WP_106167537.1">
    <property type="nucleotide sequence ID" value="NZ_JAVKZF010000002.1"/>
</dbReference>
<dbReference type="Pfam" id="PF02225">
    <property type="entry name" value="PA"/>
    <property type="match status" value="1"/>
</dbReference>
<dbReference type="Proteomes" id="UP000282574">
    <property type="component" value="Unassembled WGS sequence"/>
</dbReference>
<keyword evidence="5" id="KW-1185">Reference proteome</keyword>
<protein>
    <submittedName>
        <fullName evidence="4">Aminopeptidase</fullName>
    </submittedName>
</protein>
<evidence type="ECO:0000259" key="3">
    <source>
        <dbReference type="Pfam" id="PF04389"/>
    </source>
</evidence>
<dbReference type="GO" id="GO:0008235">
    <property type="term" value="F:metalloexopeptidase activity"/>
    <property type="evidence" value="ECO:0007669"/>
    <property type="project" value="InterPro"/>
</dbReference>
<dbReference type="InterPro" id="IPR003137">
    <property type="entry name" value="PA_domain"/>
</dbReference>
<dbReference type="GO" id="GO:0006508">
    <property type="term" value="P:proteolysis"/>
    <property type="evidence" value="ECO:0007669"/>
    <property type="project" value="InterPro"/>
</dbReference>
<dbReference type="Gene3D" id="3.50.30.30">
    <property type="match status" value="1"/>
</dbReference>
<proteinExistence type="predicted"/>
<dbReference type="AlphaFoldDB" id="A0AB37UDZ4"/>
<feature type="chain" id="PRO_5044299465" evidence="1">
    <location>
        <begin position="20"/>
        <end position="386"/>
    </location>
</feature>
<dbReference type="SUPFAM" id="SSF52025">
    <property type="entry name" value="PA domain"/>
    <property type="match status" value="1"/>
</dbReference>
<dbReference type="PANTHER" id="PTHR12147">
    <property type="entry name" value="METALLOPEPTIDASE M28 FAMILY MEMBER"/>
    <property type="match status" value="1"/>
</dbReference>
<dbReference type="CDD" id="cd02133">
    <property type="entry name" value="PA_C5a_like"/>
    <property type="match status" value="1"/>
</dbReference>
<feature type="domain" description="PA" evidence="2">
    <location>
        <begin position="100"/>
        <end position="183"/>
    </location>
</feature>
<keyword evidence="4" id="KW-0645">Protease</keyword>
<dbReference type="InterPro" id="IPR046450">
    <property type="entry name" value="PA_dom_sf"/>
</dbReference>
<evidence type="ECO:0000259" key="2">
    <source>
        <dbReference type="Pfam" id="PF02225"/>
    </source>
</evidence>
<comment type="caution">
    <text evidence="4">The sequence shown here is derived from an EMBL/GenBank/DDBJ whole genome shotgun (WGS) entry which is preliminary data.</text>
</comment>
<accession>A0AB37UDZ4</accession>
<feature type="domain" description="Peptidase M28" evidence="3">
    <location>
        <begin position="208"/>
        <end position="364"/>
    </location>
</feature>
<keyword evidence="1" id="KW-0732">Signal</keyword>
<dbReference type="EMBL" id="RSCK01000057">
    <property type="protein sequence ID" value="RUT08013.1"/>
    <property type="molecule type" value="Genomic_DNA"/>
</dbReference>
<dbReference type="Gene3D" id="3.40.630.10">
    <property type="entry name" value="Zn peptidases"/>
    <property type="match status" value="1"/>
</dbReference>
<evidence type="ECO:0000313" key="4">
    <source>
        <dbReference type="EMBL" id="RUT08013.1"/>
    </source>
</evidence>
<keyword evidence="4" id="KW-0031">Aminopeptidase</keyword>
<gene>
    <name evidence="4" type="ORF">DSM107010_48850</name>
</gene>
<feature type="signal peptide" evidence="1">
    <location>
        <begin position="1"/>
        <end position="19"/>
    </location>
</feature>
<reference evidence="4 5" key="1">
    <citation type="journal article" date="2019" name="Genome Biol. Evol.">
        <title>Day and night: Metabolic profiles and evolutionary relationships of six axenic non-marine cyanobacteria.</title>
        <authorList>
            <person name="Will S.E."/>
            <person name="Henke P."/>
            <person name="Boedeker C."/>
            <person name="Huang S."/>
            <person name="Brinkmann H."/>
            <person name="Rohde M."/>
            <person name="Jarek M."/>
            <person name="Friedl T."/>
            <person name="Seufert S."/>
            <person name="Schumacher M."/>
            <person name="Overmann J."/>
            <person name="Neumann-Schaal M."/>
            <person name="Petersen J."/>
        </authorList>
    </citation>
    <scope>NUCLEOTIDE SEQUENCE [LARGE SCALE GENOMIC DNA]</scope>
    <source>
        <strain evidence="4 5">SAG 39.79</strain>
    </source>
</reference>
<name>A0AB37UDZ4_9CYAN</name>
<dbReference type="SUPFAM" id="SSF53187">
    <property type="entry name" value="Zn-dependent exopeptidases"/>
    <property type="match status" value="1"/>
</dbReference>
<sequence length="386" mass="40488">MKYAILITTLVALPTASLAQSGRAGADVEALVKLGPRVAGTPVMAKASDYLEAEYRKAGYTTQIQTFTYSRFEDLGSSLTAGKSKITGLPLSGSVAGKVDAPLVVVPNVGRPEDFARVDVKGAIAVVQRGEIRFSEKVQNASTAGAVAVAIVNDRSGKLAASLGGGVSKIPVLALSREQGSALLQSSQTQQPATLHVNTRQRQVTGRNVVAHLPGIARPQILLGAHYDSVPGAPGANDNASGTAVVLEIARRISKTPLANQTWFVAFDGEEDGLHGSKAFVQTAQSQFISSLKAMLNFDMVGVNSSLRVSGTPQLTARAKAAQSGLSTSESYSGSDHASFAAAKVPVLFFHRGREPNYHTPNDKQVDSNLLDETVSVGLEIVEQLL</sequence>
<dbReference type="InterPro" id="IPR007484">
    <property type="entry name" value="Peptidase_M28"/>
</dbReference>
<dbReference type="InterPro" id="IPR045175">
    <property type="entry name" value="M28_fam"/>
</dbReference>
<dbReference type="Pfam" id="PF04389">
    <property type="entry name" value="Peptidase_M28"/>
    <property type="match status" value="1"/>
</dbReference>
<dbReference type="PANTHER" id="PTHR12147:SF26">
    <property type="entry name" value="PEPTIDASE M28 DOMAIN-CONTAINING PROTEIN"/>
    <property type="match status" value="1"/>
</dbReference>
<evidence type="ECO:0000256" key="1">
    <source>
        <dbReference type="SAM" id="SignalP"/>
    </source>
</evidence>
<dbReference type="GO" id="GO:0004177">
    <property type="term" value="F:aminopeptidase activity"/>
    <property type="evidence" value="ECO:0007669"/>
    <property type="project" value="UniProtKB-KW"/>
</dbReference>
<organism evidence="4 5">
    <name type="scientific">Chroococcidiopsis cubana SAG 39.79</name>
    <dbReference type="NCBI Taxonomy" id="388085"/>
    <lineage>
        <taxon>Bacteria</taxon>
        <taxon>Bacillati</taxon>
        <taxon>Cyanobacteriota</taxon>
        <taxon>Cyanophyceae</taxon>
        <taxon>Chroococcidiopsidales</taxon>
        <taxon>Chroococcidiopsidaceae</taxon>
        <taxon>Chroococcidiopsis</taxon>
    </lineage>
</organism>